<dbReference type="SMART" id="SM00065">
    <property type="entry name" value="GAF"/>
    <property type="match status" value="1"/>
</dbReference>
<dbReference type="EMBL" id="BAAATD010000014">
    <property type="protein sequence ID" value="GAA2629606.1"/>
    <property type="molecule type" value="Genomic_DNA"/>
</dbReference>
<evidence type="ECO:0000313" key="7">
    <source>
        <dbReference type="Proteomes" id="UP001501509"/>
    </source>
</evidence>
<evidence type="ECO:0000256" key="3">
    <source>
        <dbReference type="ARBA" id="ARBA00023015"/>
    </source>
</evidence>
<dbReference type="SUPFAM" id="SSF55781">
    <property type="entry name" value="GAF domain-like"/>
    <property type="match status" value="1"/>
</dbReference>
<keyword evidence="7" id="KW-1185">Reference proteome</keyword>
<dbReference type="Pfam" id="PF03861">
    <property type="entry name" value="ANTAR"/>
    <property type="match status" value="1"/>
</dbReference>
<dbReference type="SUPFAM" id="SSF52172">
    <property type="entry name" value="CheY-like"/>
    <property type="match status" value="1"/>
</dbReference>
<feature type="domain" description="ANTAR" evidence="5">
    <location>
        <begin position="175"/>
        <end position="236"/>
    </location>
</feature>
<evidence type="ECO:0000259" key="5">
    <source>
        <dbReference type="PROSITE" id="PS50921"/>
    </source>
</evidence>
<dbReference type="PROSITE" id="PS50921">
    <property type="entry name" value="ANTAR"/>
    <property type="match status" value="1"/>
</dbReference>
<name>A0ABP6CVU9_9ACTN</name>
<dbReference type="PIRSF" id="PIRSF036625">
    <property type="entry name" value="GAF_ANTAR"/>
    <property type="match status" value="1"/>
</dbReference>
<dbReference type="InterPro" id="IPR029016">
    <property type="entry name" value="GAF-like_dom_sf"/>
</dbReference>
<comment type="caution">
    <text evidence="6">The sequence shown here is derived from an EMBL/GenBank/DDBJ whole genome shotgun (WGS) entry which is preliminary data.</text>
</comment>
<proteinExistence type="predicted"/>
<accession>A0ABP6CVU9</accession>
<dbReference type="InterPro" id="IPR003018">
    <property type="entry name" value="GAF"/>
</dbReference>
<protein>
    <submittedName>
        <fullName evidence="6">GAF and ANTAR domain-containing protein</fullName>
    </submittedName>
</protein>
<organism evidence="6 7">
    <name type="scientific">Actinomadura fulvescens</name>
    <dbReference type="NCBI Taxonomy" id="46160"/>
    <lineage>
        <taxon>Bacteria</taxon>
        <taxon>Bacillati</taxon>
        <taxon>Actinomycetota</taxon>
        <taxon>Actinomycetes</taxon>
        <taxon>Streptosporangiales</taxon>
        <taxon>Thermomonosporaceae</taxon>
        <taxon>Actinomadura</taxon>
    </lineage>
</organism>
<dbReference type="RefSeq" id="WP_344547625.1">
    <property type="nucleotide sequence ID" value="NZ_BAAATD010000014.1"/>
</dbReference>
<evidence type="ECO:0000256" key="1">
    <source>
        <dbReference type="ARBA" id="ARBA00022679"/>
    </source>
</evidence>
<sequence>MGSTRVQVPDQRVTAAFVALADTLVTGFDLIEFLQQTSERCVELLGVDAAGLLVTDQRGSLRMMASSSEQSRLLELFELQNDQGPCPEAFATGQAVHAADLTAPLARQRWPLFTEQAARCGFAAVSALPMRLRDQVIGALNLFRTDTGELHPATVRLGQAMADVATIGLLQERTIRHGQILTEQLQTALTSRILIEQAKGVLAERHSWNMDKAFTALRDHARSHNQPLTDLARAVVTRSPEAGPLGEPPAP</sequence>
<evidence type="ECO:0000256" key="2">
    <source>
        <dbReference type="ARBA" id="ARBA00022777"/>
    </source>
</evidence>
<dbReference type="InterPro" id="IPR005561">
    <property type="entry name" value="ANTAR"/>
</dbReference>
<dbReference type="Gene3D" id="1.10.10.10">
    <property type="entry name" value="Winged helix-like DNA-binding domain superfamily/Winged helix DNA-binding domain"/>
    <property type="match status" value="1"/>
</dbReference>
<evidence type="ECO:0000313" key="6">
    <source>
        <dbReference type="EMBL" id="GAA2629606.1"/>
    </source>
</evidence>
<dbReference type="Pfam" id="PF01590">
    <property type="entry name" value="GAF"/>
    <property type="match status" value="1"/>
</dbReference>
<keyword evidence="2" id="KW-0418">Kinase</keyword>
<dbReference type="InterPro" id="IPR036388">
    <property type="entry name" value="WH-like_DNA-bd_sf"/>
</dbReference>
<keyword evidence="4" id="KW-0804">Transcription</keyword>
<dbReference type="Proteomes" id="UP001501509">
    <property type="component" value="Unassembled WGS sequence"/>
</dbReference>
<evidence type="ECO:0000256" key="4">
    <source>
        <dbReference type="ARBA" id="ARBA00023163"/>
    </source>
</evidence>
<dbReference type="SMART" id="SM01012">
    <property type="entry name" value="ANTAR"/>
    <property type="match status" value="1"/>
</dbReference>
<reference evidence="7" key="1">
    <citation type="journal article" date="2019" name="Int. J. Syst. Evol. Microbiol.">
        <title>The Global Catalogue of Microorganisms (GCM) 10K type strain sequencing project: providing services to taxonomists for standard genome sequencing and annotation.</title>
        <authorList>
            <consortium name="The Broad Institute Genomics Platform"/>
            <consortium name="The Broad Institute Genome Sequencing Center for Infectious Disease"/>
            <person name="Wu L."/>
            <person name="Ma J."/>
        </authorList>
    </citation>
    <scope>NUCLEOTIDE SEQUENCE [LARGE SCALE GENOMIC DNA]</scope>
    <source>
        <strain evidence="7">JCM 6833</strain>
    </source>
</reference>
<keyword evidence="1" id="KW-0808">Transferase</keyword>
<dbReference type="Gene3D" id="3.30.450.40">
    <property type="match status" value="1"/>
</dbReference>
<keyword evidence="3" id="KW-0805">Transcription regulation</keyword>
<dbReference type="InterPro" id="IPR012074">
    <property type="entry name" value="GAF_ANTAR"/>
</dbReference>
<dbReference type="InterPro" id="IPR011006">
    <property type="entry name" value="CheY-like_superfamily"/>
</dbReference>
<gene>
    <name evidence="6" type="ORF">GCM10010411_79060</name>
</gene>